<evidence type="ECO:0000313" key="2">
    <source>
        <dbReference type="Proteomes" id="UP000814140"/>
    </source>
</evidence>
<proteinExistence type="predicted"/>
<gene>
    <name evidence="1" type="ORF">BV25DRAFT_1811005</name>
</gene>
<sequence length="352" mass="38467">MFKKGRRNRSSDGSDSSAHKNEEAHLENIGESPEVFQARHEYFSRYPNGWSKIRERIREPAAEMLGTMILILFGTGVDCQVVLSGNTGVASSPKGDYLSLNFGWACGAALGVWVSGGVSGGHINPVVTLCLAVFRDFPWWKVPEYMLGQLIGAWIAALVVFANYFHAIDIVEGGRGHRSVPGTASLFSTYSLAYMPAANAFFDEFIGAFILLMVVFAISDKRNGPPPPGLVPLAIFIVILGIGAAFGMQTGYAINPARDLGPRIMTAMVGYGREVFNYRSQYWLWCPIIGSFAGGLVACFIYDVFIFLGDESFLNRPNAAARRHFAHARSAERPRPPAGFAPDEEEGPLEQV</sequence>
<dbReference type="Proteomes" id="UP000814140">
    <property type="component" value="Unassembled WGS sequence"/>
</dbReference>
<dbReference type="EMBL" id="MU277237">
    <property type="protein sequence ID" value="KAI0058267.1"/>
    <property type="molecule type" value="Genomic_DNA"/>
</dbReference>
<keyword evidence="2" id="KW-1185">Reference proteome</keyword>
<protein>
    <submittedName>
        <fullName evidence="1">Aquaporin</fullName>
    </submittedName>
</protein>
<reference evidence="1" key="1">
    <citation type="submission" date="2021-03" db="EMBL/GenBank/DDBJ databases">
        <authorList>
            <consortium name="DOE Joint Genome Institute"/>
            <person name="Ahrendt S."/>
            <person name="Looney B.P."/>
            <person name="Miyauchi S."/>
            <person name="Morin E."/>
            <person name="Drula E."/>
            <person name="Courty P.E."/>
            <person name="Chicoki N."/>
            <person name="Fauchery L."/>
            <person name="Kohler A."/>
            <person name="Kuo A."/>
            <person name="Labutti K."/>
            <person name="Pangilinan J."/>
            <person name="Lipzen A."/>
            <person name="Riley R."/>
            <person name="Andreopoulos W."/>
            <person name="He G."/>
            <person name="Johnson J."/>
            <person name="Barry K.W."/>
            <person name="Grigoriev I.V."/>
            <person name="Nagy L."/>
            <person name="Hibbett D."/>
            <person name="Henrissat B."/>
            <person name="Matheny P.B."/>
            <person name="Labbe J."/>
            <person name="Martin F."/>
        </authorList>
    </citation>
    <scope>NUCLEOTIDE SEQUENCE</scope>
    <source>
        <strain evidence="1">HHB10654</strain>
    </source>
</reference>
<reference evidence="1" key="2">
    <citation type="journal article" date="2022" name="New Phytol.">
        <title>Evolutionary transition to the ectomycorrhizal habit in the genomes of a hyperdiverse lineage of mushroom-forming fungi.</title>
        <authorList>
            <person name="Looney B."/>
            <person name="Miyauchi S."/>
            <person name="Morin E."/>
            <person name="Drula E."/>
            <person name="Courty P.E."/>
            <person name="Kohler A."/>
            <person name="Kuo A."/>
            <person name="LaButti K."/>
            <person name="Pangilinan J."/>
            <person name="Lipzen A."/>
            <person name="Riley R."/>
            <person name="Andreopoulos W."/>
            <person name="He G."/>
            <person name="Johnson J."/>
            <person name="Nolan M."/>
            <person name="Tritt A."/>
            <person name="Barry K.W."/>
            <person name="Grigoriev I.V."/>
            <person name="Nagy L.G."/>
            <person name="Hibbett D."/>
            <person name="Henrissat B."/>
            <person name="Matheny P.B."/>
            <person name="Labbe J."/>
            <person name="Martin F.M."/>
        </authorList>
    </citation>
    <scope>NUCLEOTIDE SEQUENCE</scope>
    <source>
        <strain evidence="1">HHB10654</strain>
    </source>
</reference>
<accession>A0ACB8SPU6</accession>
<comment type="caution">
    <text evidence="1">The sequence shown here is derived from an EMBL/GenBank/DDBJ whole genome shotgun (WGS) entry which is preliminary data.</text>
</comment>
<name>A0ACB8SPU6_9AGAM</name>
<evidence type="ECO:0000313" key="1">
    <source>
        <dbReference type="EMBL" id="KAI0058267.1"/>
    </source>
</evidence>
<organism evidence="1 2">
    <name type="scientific">Artomyces pyxidatus</name>
    <dbReference type="NCBI Taxonomy" id="48021"/>
    <lineage>
        <taxon>Eukaryota</taxon>
        <taxon>Fungi</taxon>
        <taxon>Dikarya</taxon>
        <taxon>Basidiomycota</taxon>
        <taxon>Agaricomycotina</taxon>
        <taxon>Agaricomycetes</taxon>
        <taxon>Russulales</taxon>
        <taxon>Auriscalpiaceae</taxon>
        <taxon>Artomyces</taxon>
    </lineage>
</organism>